<accession>A0AAE1P697</accession>
<organism evidence="2 3">
    <name type="scientific">Petrolisthes manimaculis</name>
    <dbReference type="NCBI Taxonomy" id="1843537"/>
    <lineage>
        <taxon>Eukaryota</taxon>
        <taxon>Metazoa</taxon>
        <taxon>Ecdysozoa</taxon>
        <taxon>Arthropoda</taxon>
        <taxon>Crustacea</taxon>
        <taxon>Multicrustacea</taxon>
        <taxon>Malacostraca</taxon>
        <taxon>Eumalacostraca</taxon>
        <taxon>Eucarida</taxon>
        <taxon>Decapoda</taxon>
        <taxon>Pleocyemata</taxon>
        <taxon>Anomura</taxon>
        <taxon>Galatheoidea</taxon>
        <taxon>Porcellanidae</taxon>
        <taxon>Petrolisthes</taxon>
    </lineage>
</organism>
<evidence type="ECO:0000313" key="3">
    <source>
        <dbReference type="Proteomes" id="UP001292094"/>
    </source>
</evidence>
<dbReference type="Proteomes" id="UP001292094">
    <property type="component" value="Unassembled WGS sequence"/>
</dbReference>
<protein>
    <submittedName>
        <fullName evidence="2">Uncharacterized protein</fullName>
    </submittedName>
</protein>
<dbReference type="EMBL" id="JAWZYT010002858">
    <property type="protein sequence ID" value="KAK4301602.1"/>
    <property type="molecule type" value="Genomic_DNA"/>
</dbReference>
<name>A0AAE1P697_9EUCA</name>
<comment type="caution">
    <text evidence="2">The sequence shown here is derived from an EMBL/GenBank/DDBJ whole genome shotgun (WGS) entry which is preliminary data.</text>
</comment>
<keyword evidence="3" id="KW-1185">Reference proteome</keyword>
<dbReference type="AlphaFoldDB" id="A0AAE1P697"/>
<reference evidence="2" key="1">
    <citation type="submission" date="2023-11" db="EMBL/GenBank/DDBJ databases">
        <title>Genome assemblies of two species of porcelain crab, Petrolisthes cinctipes and Petrolisthes manimaculis (Anomura: Porcellanidae).</title>
        <authorList>
            <person name="Angst P."/>
        </authorList>
    </citation>
    <scope>NUCLEOTIDE SEQUENCE</scope>
    <source>
        <strain evidence="2">PB745_02</strain>
        <tissue evidence="2">Gill</tissue>
    </source>
</reference>
<evidence type="ECO:0000313" key="2">
    <source>
        <dbReference type="EMBL" id="KAK4301602.1"/>
    </source>
</evidence>
<evidence type="ECO:0000256" key="1">
    <source>
        <dbReference type="SAM" id="MobiDB-lite"/>
    </source>
</evidence>
<gene>
    <name evidence="2" type="ORF">Pmani_026258</name>
</gene>
<feature type="region of interest" description="Disordered" evidence="1">
    <location>
        <begin position="20"/>
        <end position="42"/>
    </location>
</feature>
<proteinExistence type="predicted"/>
<sequence>MTESPELDAFDVERVFDRHDTEVLDGSPAPTQEGQRSDGSRHRHHIVIGSGRHCGTLYRAQHSYKNAGDLEWCGVWFGVR</sequence>